<feature type="signal peptide" evidence="1">
    <location>
        <begin position="1"/>
        <end position="19"/>
    </location>
</feature>
<dbReference type="Proteomes" id="UP000006174">
    <property type="component" value="Unassembled WGS sequence"/>
</dbReference>
<gene>
    <name evidence="2" type="ORF">UHOR_15110</name>
</gene>
<feature type="chain" id="PRO_5003659235" evidence="1">
    <location>
        <begin position="20"/>
        <end position="329"/>
    </location>
</feature>
<evidence type="ECO:0000256" key="1">
    <source>
        <dbReference type="SAM" id="SignalP"/>
    </source>
</evidence>
<comment type="caution">
    <text evidence="2">The sequence shown here is derived from an EMBL/GenBank/DDBJ whole genome shotgun (WGS) entry which is preliminary data.</text>
</comment>
<protein>
    <submittedName>
        <fullName evidence="2">Uncharacterized protein</fullName>
    </submittedName>
</protein>
<dbReference type="HOGENOM" id="CLU_845179_0_0_1"/>
<evidence type="ECO:0000313" key="2">
    <source>
        <dbReference type="EMBL" id="CCF51766.1"/>
    </source>
</evidence>
<reference evidence="2 3" key="1">
    <citation type="journal article" date="2012" name="Plant Cell">
        <title>Genome comparison of barley and maize smut fungi reveals targeted loss of RNA silencing components and species-specific presence of transposable elements.</title>
        <authorList>
            <person name="Laurie J.D."/>
            <person name="Ali S."/>
            <person name="Linning R."/>
            <person name="Mannhaupt G."/>
            <person name="Wong P."/>
            <person name="Gueldener U."/>
            <person name="Muensterkoetter M."/>
            <person name="Moore R."/>
            <person name="Kahmann R."/>
            <person name="Bakkeren G."/>
            <person name="Schirawski J."/>
        </authorList>
    </citation>
    <scope>NUCLEOTIDE SEQUENCE [LARGE SCALE GENOMIC DNA]</scope>
    <source>
        <strain evidence="3">Uh4875-4</strain>
    </source>
</reference>
<keyword evidence="1" id="KW-0732">Signal</keyword>
<sequence length="329" mass="36205">MRNLELLIFVAILASFSIGLPLGSPSLEERIRADKLEIVQALTEVIAGLHTNPVTIPAESRFSVPDWSNSLDPQYFPPQHYSWDPTSSAGQHESNLVFHPTELAPPQAVPHWAHPTTAQAAAHVDQLPSAQASTSHVEPSSRTSILIANRLTRIQKEIKIPRPLTQTEREGILMNVASNIETQVIPNLIYPFSGNSIGQGLLNEFTSSRYLRMIQPDSFVVQRGRDKNLNPEQITAGMEGVRASQYQMYVWNLVPVPGEASLNIFQLIGMIEAGVVSRNAVISMPKYLTGSGGAQALGSDSILVFNELISKGSPVEERRRDQSEVRQSQ</sequence>
<accession>I2FXX3</accession>
<dbReference type="AlphaFoldDB" id="I2FXX3"/>
<organism evidence="2 3">
    <name type="scientific">Ustilago hordei</name>
    <name type="common">Barley covered smut fungus</name>
    <dbReference type="NCBI Taxonomy" id="120017"/>
    <lineage>
        <taxon>Eukaryota</taxon>
        <taxon>Fungi</taxon>
        <taxon>Dikarya</taxon>
        <taxon>Basidiomycota</taxon>
        <taxon>Ustilaginomycotina</taxon>
        <taxon>Ustilaginomycetes</taxon>
        <taxon>Ustilaginales</taxon>
        <taxon>Ustilaginaceae</taxon>
        <taxon>Ustilago</taxon>
    </lineage>
</organism>
<name>I2FXX3_USTHO</name>
<keyword evidence="3" id="KW-1185">Reference proteome</keyword>
<dbReference type="OrthoDB" id="10363099at2759"/>
<evidence type="ECO:0000313" key="3">
    <source>
        <dbReference type="Proteomes" id="UP000006174"/>
    </source>
</evidence>
<dbReference type="EMBL" id="CAGI01000167">
    <property type="protein sequence ID" value="CCF51766.1"/>
    <property type="molecule type" value="Genomic_DNA"/>
</dbReference>
<proteinExistence type="predicted"/>